<sequence>MDLVLNVADRYFFTPYVYPSSWPEGRPLRQIISLLAVTNLGIVVLYLCLGWLSYQFIFDRNLMKHPLFLKNQVWREIKLSMTSLPIISIPTVAIFFLEVRGYSQLYDNIEESLTGWSFMLFSMISFVLFTDADLCYAPFPQHFHKLHHVFKIPTPFASHAFHPLDGFMSSLPYHIYPFLFPLDKVLYLALYIFVNIWTLSIHDGNYCVPGPLQAVVNGAAHHTDHHLFFTVNYGQYFTLWDRISGSYRTPSVLEGKERNLKDRVRCLLKWH</sequence>
<dbReference type="GO" id="GO:0008610">
    <property type="term" value="P:lipid biosynthetic process"/>
    <property type="evidence" value="ECO:0007669"/>
    <property type="project" value="InterPro"/>
</dbReference>
<feature type="transmembrane region" description="Helical" evidence="5">
    <location>
        <begin position="117"/>
        <end position="139"/>
    </location>
</feature>
<feature type="transmembrane region" description="Helical" evidence="5">
    <location>
        <begin position="31"/>
        <end position="58"/>
    </location>
</feature>
<proteinExistence type="predicted"/>
<feature type="domain" description="Fatty acid hydroxylase" evidence="6">
    <location>
        <begin position="141"/>
        <end position="245"/>
    </location>
</feature>
<keyword evidence="2 5" id="KW-0812">Transmembrane</keyword>
<evidence type="ECO:0000256" key="5">
    <source>
        <dbReference type="SAM" id="Phobius"/>
    </source>
</evidence>
<dbReference type="STRING" id="8010.ENSELUP00000011675"/>
<gene>
    <name evidence="7" type="primary">SC5D</name>
</gene>
<evidence type="ECO:0000256" key="4">
    <source>
        <dbReference type="ARBA" id="ARBA00023136"/>
    </source>
</evidence>
<keyword evidence="4 5" id="KW-0472">Membrane</keyword>
<reference evidence="7" key="4">
    <citation type="submission" date="2025-09" db="UniProtKB">
        <authorList>
            <consortium name="Ensembl"/>
        </authorList>
    </citation>
    <scope>IDENTIFICATION</scope>
</reference>
<feature type="transmembrane region" description="Helical" evidence="5">
    <location>
        <begin position="79"/>
        <end position="97"/>
    </location>
</feature>
<dbReference type="PANTHER" id="PTHR11863">
    <property type="entry name" value="STEROL DESATURASE"/>
    <property type="match status" value="1"/>
</dbReference>
<reference evidence="7" key="2">
    <citation type="submission" date="2020-02" db="EMBL/GenBank/DDBJ databases">
        <title>Esox lucius (northern pike) genome, fEsoLuc1, primary haplotype.</title>
        <authorList>
            <person name="Myers G."/>
            <person name="Karagic N."/>
            <person name="Meyer A."/>
            <person name="Pippel M."/>
            <person name="Reichard M."/>
            <person name="Winkler S."/>
            <person name="Tracey A."/>
            <person name="Sims Y."/>
            <person name="Howe K."/>
            <person name="Rhie A."/>
            <person name="Formenti G."/>
            <person name="Durbin R."/>
            <person name="Fedrigo O."/>
            <person name="Jarvis E.D."/>
        </authorList>
    </citation>
    <scope>NUCLEOTIDE SEQUENCE [LARGE SCALE GENOMIC DNA]</scope>
</reference>
<protein>
    <recommendedName>
        <fullName evidence="6">Fatty acid hydroxylase domain-containing protein</fullName>
    </recommendedName>
</protein>
<evidence type="ECO:0000256" key="2">
    <source>
        <dbReference type="ARBA" id="ARBA00022692"/>
    </source>
</evidence>
<accession>A0A3P8Y6P2</accession>
<evidence type="ECO:0000256" key="1">
    <source>
        <dbReference type="ARBA" id="ARBA00004370"/>
    </source>
</evidence>
<keyword evidence="8" id="KW-1185">Reference proteome</keyword>
<name>A0A3P8Y6P2_ESOLU</name>
<evidence type="ECO:0000259" key="6">
    <source>
        <dbReference type="Pfam" id="PF04116"/>
    </source>
</evidence>
<dbReference type="GO" id="GO:0016020">
    <property type="term" value="C:membrane"/>
    <property type="evidence" value="ECO:0007669"/>
    <property type="project" value="UniProtKB-SubCell"/>
</dbReference>
<keyword evidence="3 5" id="KW-1133">Transmembrane helix</keyword>
<dbReference type="OMA" id="CINGNIW"/>
<reference evidence="8" key="1">
    <citation type="journal article" date="2014" name="PLoS ONE">
        <title>The genome and linkage map of the northern pike (Esox lucius): conserved synteny revealed between the salmonid sister group and the Neoteleostei.</title>
        <authorList>
            <person name="Rondeau E.B."/>
            <person name="Minkley D.R."/>
            <person name="Leong J.S."/>
            <person name="Messmer A.M."/>
            <person name="Jantzen J.R."/>
            <person name="von Schalburg K.R."/>
            <person name="Lemon C."/>
            <person name="Bird N.H."/>
            <person name="Koop B.F."/>
        </authorList>
    </citation>
    <scope>NUCLEOTIDE SEQUENCE</scope>
</reference>
<dbReference type="InterPro" id="IPR050307">
    <property type="entry name" value="Sterol_Desaturase_Related"/>
</dbReference>
<dbReference type="InParanoid" id="A0A3P8Y6P2"/>
<dbReference type="OrthoDB" id="408954at2759"/>
<dbReference type="Ensembl" id="ENSELUT00000000054.3">
    <property type="protein sequence ID" value="ENSELUP00000011675.2"/>
    <property type="gene ID" value="ENSELUG00000012009.3"/>
</dbReference>
<evidence type="ECO:0000313" key="7">
    <source>
        <dbReference type="Ensembl" id="ENSELUP00000011675.2"/>
    </source>
</evidence>
<evidence type="ECO:0000313" key="8">
    <source>
        <dbReference type="Proteomes" id="UP000265140"/>
    </source>
</evidence>
<dbReference type="Proteomes" id="UP000265140">
    <property type="component" value="Chromosome 6"/>
</dbReference>
<dbReference type="GeneTree" id="ENSGT00550000075101"/>
<dbReference type="AlphaFoldDB" id="A0A3P8Y6P2"/>
<comment type="subcellular location">
    <subcellularLocation>
        <location evidence="1">Membrane</location>
    </subcellularLocation>
</comment>
<dbReference type="Pfam" id="PF04116">
    <property type="entry name" value="FA_hydroxylase"/>
    <property type="match status" value="1"/>
</dbReference>
<reference evidence="7" key="3">
    <citation type="submission" date="2025-08" db="UniProtKB">
        <authorList>
            <consortium name="Ensembl"/>
        </authorList>
    </citation>
    <scope>IDENTIFICATION</scope>
</reference>
<dbReference type="InterPro" id="IPR006694">
    <property type="entry name" value="Fatty_acid_hydroxylase"/>
</dbReference>
<dbReference type="GO" id="GO:0005506">
    <property type="term" value="F:iron ion binding"/>
    <property type="evidence" value="ECO:0007669"/>
    <property type="project" value="InterPro"/>
</dbReference>
<organism evidence="7 8">
    <name type="scientific">Esox lucius</name>
    <name type="common">Northern pike</name>
    <dbReference type="NCBI Taxonomy" id="8010"/>
    <lineage>
        <taxon>Eukaryota</taxon>
        <taxon>Metazoa</taxon>
        <taxon>Chordata</taxon>
        <taxon>Craniata</taxon>
        <taxon>Vertebrata</taxon>
        <taxon>Euteleostomi</taxon>
        <taxon>Actinopterygii</taxon>
        <taxon>Neopterygii</taxon>
        <taxon>Teleostei</taxon>
        <taxon>Protacanthopterygii</taxon>
        <taxon>Esociformes</taxon>
        <taxon>Esocidae</taxon>
        <taxon>Esox</taxon>
    </lineage>
</organism>
<dbReference type="GO" id="GO:0016491">
    <property type="term" value="F:oxidoreductase activity"/>
    <property type="evidence" value="ECO:0007669"/>
    <property type="project" value="InterPro"/>
</dbReference>
<dbReference type="Bgee" id="ENSELUG00000012009">
    <property type="expression patterns" value="Expressed in muscle tissue and 7 other cell types or tissues"/>
</dbReference>
<evidence type="ECO:0000256" key="3">
    <source>
        <dbReference type="ARBA" id="ARBA00022989"/>
    </source>
</evidence>